<dbReference type="Proteomes" id="UP000545876">
    <property type="component" value="Unassembled WGS sequence"/>
</dbReference>
<keyword evidence="6 9" id="KW-1133">Transmembrane helix</keyword>
<evidence type="ECO:0000256" key="5">
    <source>
        <dbReference type="ARBA" id="ARBA00022692"/>
    </source>
</evidence>
<proteinExistence type="inferred from homology"/>
<dbReference type="PANTHER" id="PTHR30012:SF0">
    <property type="entry name" value="TYPE II SECRETION SYSTEM PROTEIN F-RELATED"/>
    <property type="match status" value="1"/>
</dbReference>
<dbReference type="EMBL" id="JAAZBX010000002">
    <property type="protein sequence ID" value="NLD25220.1"/>
    <property type="molecule type" value="Genomic_DNA"/>
</dbReference>
<keyword evidence="5 8" id="KW-0812">Transmembrane</keyword>
<reference evidence="11 12" key="1">
    <citation type="journal article" date="2020" name="Biotechnol. Biofuels">
        <title>New insights from the biogas microbiome by comprehensive genome-resolved metagenomics of nearly 1600 species originating from multiple anaerobic digesters.</title>
        <authorList>
            <person name="Campanaro S."/>
            <person name="Treu L."/>
            <person name="Rodriguez-R L.M."/>
            <person name="Kovalovszki A."/>
            <person name="Ziels R.M."/>
            <person name="Maus I."/>
            <person name="Zhu X."/>
            <person name="Kougias P.G."/>
            <person name="Basile A."/>
            <person name="Luo G."/>
            <person name="Schluter A."/>
            <person name="Konstantinidis K.T."/>
            <person name="Angelidaki I."/>
        </authorList>
    </citation>
    <scope>NUCLEOTIDE SEQUENCE [LARGE SCALE GENOMIC DNA]</scope>
    <source>
        <strain evidence="11">AS06rmzACSIP_65</strain>
    </source>
</reference>
<dbReference type="PROSITE" id="PS00874">
    <property type="entry name" value="T2SP_F"/>
    <property type="match status" value="1"/>
</dbReference>
<evidence type="ECO:0000313" key="11">
    <source>
        <dbReference type="EMBL" id="NLD25220.1"/>
    </source>
</evidence>
<evidence type="ECO:0000256" key="9">
    <source>
        <dbReference type="SAM" id="Phobius"/>
    </source>
</evidence>
<evidence type="ECO:0000256" key="8">
    <source>
        <dbReference type="RuleBase" id="RU003923"/>
    </source>
</evidence>
<dbReference type="GO" id="GO:0009306">
    <property type="term" value="P:protein secretion"/>
    <property type="evidence" value="ECO:0007669"/>
    <property type="project" value="InterPro"/>
</dbReference>
<dbReference type="PRINTS" id="PR00812">
    <property type="entry name" value="BCTERIALGSPF"/>
</dbReference>
<evidence type="ECO:0000256" key="6">
    <source>
        <dbReference type="ARBA" id="ARBA00022989"/>
    </source>
</evidence>
<evidence type="ECO:0000256" key="4">
    <source>
        <dbReference type="ARBA" id="ARBA00022475"/>
    </source>
</evidence>
<comment type="subcellular location">
    <subcellularLocation>
        <location evidence="1 8">Cell membrane</location>
        <topology evidence="1 8">Multi-pass membrane protein</topology>
    </subcellularLocation>
</comment>
<comment type="caution">
    <text evidence="11">The sequence shown here is derived from an EMBL/GenBank/DDBJ whole genome shotgun (WGS) entry which is preliminary data.</text>
</comment>
<dbReference type="Pfam" id="PF00482">
    <property type="entry name" value="T2SSF"/>
    <property type="match status" value="2"/>
</dbReference>
<protein>
    <submittedName>
        <fullName evidence="11">Type II secretion system F family protein</fullName>
    </submittedName>
</protein>
<dbReference type="PANTHER" id="PTHR30012">
    <property type="entry name" value="GENERAL SECRETION PATHWAY PROTEIN"/>
    <property type="match status" value="1"/>
</dbReference>
<feature type="transmembrane region" description="Helical" evidence="9">
    <location>
        <begin position="217"/>
        <end position="236"/>
    </location>
</feature>
<keyword evidence="4" id="KW-1003">Cell membrane</keyword>
<dbReference type="Gene3D" id="1.20.81.30">
    <property type="entry name" value="Type II secretion system (T2SS), domain F"/>
    <property type="match status" value="2"/>
</dbReference>
<organism evidence="11 12">
    <name type="scientific">Candidatus Dojkabacteria bacterium</name>
    <dbReference type="NCBI Taxonomy" id="2099670"/>
    <lineage>
        <taxon>Bacteria</taxon>
        <taxon>Candidatus Dojkabacteria</taxon>
    </lineage>
</organism>
<dbReference type="InterPro" id="IPR001992">
    <property type="entry name" value="T2SS_GspF/T4SS_PilC_CS"/>
</dbReference>
<dbReference type="InterPro" id="IPR042094">
    <property type="entry name" value="T2SS_GspF_sf"/>
</dbReference>
<evidence type="ECO:0000256" key="1">
    <source>
        <dbReference type="ARBA" id="ARBA00004651"/>
    </source>
</evidence>
<feature type="transmembrane region" description="Helical" evidence="9">
    <location>
        <begin position="370"/>
        <end position="391"/>
    </location>
</feature>
<evidence type="ECO:0000256" key="3">
    <source>
        <dbReference type="ARBA" id="ARBA00022448"/>
    </source>
</evidence>
<dbReference type="InterPro" id="IPR018076">
    <property type="entry name" value="T2SS_GspF_dom"/>
</dbReference>
<evidence type="ECO:0000256" key="2">
    <source>
        <dbReference type="ARBA" id="ARBA00005745"/>
    </source>
</evidence>
<feature type="domain" description="Type II secretion system protein GspF" evidence="10">
    <location>
        <begin position="66"/>
        <end position="187"/>
    </location>
</feature>
<evidence type="ECO:0000259" key="10">
    <source>
        <dbReference type="Pfam" id="PF00482"/>
    </source>
</evidence>
<comment type="similarity">
    <text evidence="2 8">Belongs to the GSP F family.</text>
</comment>
<dbReference type="AlphaFoldDB" id="A0A847D1B0"/>
<name>A0A847D1B0_9BACT</name>
<keyword evidence="7 9" id="KW-0472">Membrane</keyword>
<sequence length="399" mass="44613">MKEEKEQTKKEELVEEVKKEEAVKTKETIGEEKTSQIQIEDKKKAKLLKTLQSYKIKVPTLLISIKSLAALLKAGIPLSETIETISGQSSDQNLNKIYDYISNEVKKGVSLAKAMNLFPKVFPRTISSVVEAGEKGGSLEKNLIFVAETIQKEWEINKKLKGAIIYPVIIVGMTLMEFLGMIFIVLPKLETMFEAFENIPKFTLFIMSASKFIRTNWMYIFAILAVIITLIILYLKTKSGKKFLGWLAIHFPILKKLFIANILASFSRTLSVLLASGIPLEQSMEIASATTSNSIYAGILKEIHQSIHDGKDLSISLAEYPKYFNTSFVKMVDIGEVSGSLEDNLMYLHEFYSEEVTEMSNNIVTFVEPLLLILVGAIIGGLGITVLMPIYQLMGTING</sequence>
<feature type="transmembrane region" description="Helical" evidence="9">
    <location>
        <begin position="164"/>
        <end position="186"/>
    </location>
</feature>
<gene>
    <name evidence="11" type="ORF">GX656_01080</name>
</gene>
<evidence type="ECO:0000256" key="7">
    <source>
        <dbReference type="ARBA" id="ARBA00023136"/>
    </source>
</evidence>
<dbReference type="InterPro" id="IPR003004">
    <property type="entry name" value="GspF/PilC"/>
</dbReference>
<keyword evidence="3 8" id="KW-0813">Transport</keyword>
<feature type="domain" description="Type II secretion system protein GspF" evidence="10">
    <location>
        <begin position="266"/>
        <end position="389"/>
    </location>
</feature>
<accession>A0A847D1B0</accession>
<evidence type="ECO:0000313" key="12">
    <source>
        <dbReference type="Proteomes" id="UP000545876"/>
    </source>
</evidence>
<dbReference type="GO" id="GO:0005886">
    <property type="term" value="C:plasma membrane"/>
    <property type="evidence" value="ECO:0007669"/>
    <property type="project" value="UniProtKB-SubCell"/>
</dbReference>